<feature type="coiled-coil region" evidence="4">
    <location>
        <begin position="242"/>
        <end position="276"/>
    </location>
</feature>
<evidence type="ECO:0000313" key="7">
    <source>
        <dbReference type="Proteomes" id="UP000315995"/>
    </source>
</evidence>
<dbReference type="SUPFAM" id="SSF52540">
    <property type="entry name" value="P-loop containing nucleoside triphosphate hydrolases"/>
    <property type="match status" value="2"/>
</dbReference>
<dbReference type="Gene3D" id="3.40.50.300">
    <property type="entry name" value="P-loop containing nucleotide triphosphate hydrolases"/>
    <property type="match status" value="2"/>
</dbReference>
<dbReference type="PROSITE" id="PS50893">
    <property type="entry name" value="ABC_TRANSPORTER_2"/>
    <property type="match status" value="2"/>
</dbReference>
<dbReference type="AlphaFoldDB" id="A0A4Y6Q1T4"/>
<dbReference type="CDD" id="cd03221">
    <property type="entry name" value="ABCF_EF-3"/>
    <property type="match status" value="2"/>
</dbReference>
<keyword evidence="7" id="KW-1185">Reference proteome</keyword>
<dbReference type="InterPro" id="IPR037118">
    <property type="entry name" value="Val-tRNA_synth_C_sf"/>
</dbReference>
<dbReference type="OrthoDB" id="9808609at2"/>
<dbReference type="FunFam" id="3.40.50.300:FF:000011">
    <property type="entry name" value="Putative ABC transporter ATP-binding component"/>
    <property type="match status" value="1"/>
</dbReference>
<feature type="domain" description="ABC transporter" evidence="5">
    <location>
        <begin position="325"/>
        <end position="539"/>
    </location>
</feature>
<reference evidence="6 7" key="1">
    <citation type="submission" date="2019-06" db="EMBL/GenBank/DDBJ databases">
        <title>Persicimonas caeni gen. nov., sp. nov., a predatory bacterium isolated from solar saltern.</title>
        <authorList>
            <person name="Wang S."/>
        </authorList>
    </citation>
    <scope>NUCLEOTIDE SEQUENCE [LARGE SCALE GENOMIC DNA]</scope>
    <source>
        <strain evidence="6 7">YN101</strain>
    </source>
</reference>
<dbReference type="InterPro" id="IPR032781">
    <property type="entry name" value="ABC_tran_Xtn"/>
</dbReference>
<dbReference type="FunFam" id="3.40.50.300:FF:000070">
    <property type="entry name" value="Putative ABC transporter ATP-binding component"/>
    <property type="match status" value="1"/>
</dbReference>
<dbReference type="InterPro" id="IPR051309">
    <property type="entry name" value="ABCF_ATPase"/>
</dbReference>
<dbReference type="Gene3D" id="1.10.287.380">
    <property type="entry name" value="Valyl-tRNA synthetase, C-terminal domain"/>
    <property type="match status" value="1"/>
</dbReference>
<gene>
    <name evidence="6" type="ORF">FIV42_28415</name>
</gene>
<proteinExistence type="predicted"/>
<name>A0A4Y6Q1T4_PERCE</name>
<dbReference type="InterPro" id="IPR017871">
    <property type="entry name" value="ABC_transporter-like_CS"/>
</dbReference>
<dbReference type="InterPro" id="IPR032524">
    <property type="entry name" value="ABC_tran_C"/>
</dbReference>
<dbReference type="GO" id="GO:0005524">
    <property type="term" value="F:ATP binding"/>
    <property type="evidence" value="ECO:0007669"/>
    <property type="project" value="UniProtKB-KW"/>
</dbReference>
<dbReference type="Pfam" id="PF12848">
    <property type="entry name" value="ABC_tran_Xtn"/>
    <property type="match status" value="1"/>
</dbReference>
<dbReference type="GO" id="GO:0003677">
    <property type="term" value="F:DNA binding"/>
    <property type="evidence" value="ECO:0007669"/>
    <property type="project" value="InterPro"/>
</dbReference>
<evidence type="ECO:0000256" key="2">
    <source>
        <dbReference type="ARBA" id="ARBA00022741"/>
    </source>
</evidence>
<evidence type="ECO:0000259" key="5">
    <source>
        <dbReference type="PROSITE" id="PS50893"/>
    </source>
</evidence>
<dbReference type="Pfam" id="PF00005">
    <property type="entry name" value="ABC_tran"/>
    <property type="match status" value="2"/>
</dbReference>
<sequence>MIQLDSISKAYGGDQLFESLTWKLPDDAVLGLVGANGAGKSTLFRIICGEEEPDRGRVVIPRHVTVGYLPQEVTEVHTGSVLDVILEGAGELLELEDRLAELEIKLEAADGAESEELSHVYGELQERFRRGGGYSIRGKARQIAAGLGFGDDEVDRPMQEFSGGWRMRALVGRLLLSGPDVLLLDEPTNHLDLESLEWLESYLKNYDGTIVIISHDRYFLNRLADQIAELANNTVRSFVGNYDAYLEQRDELRERLQKEREQQEKEIAQIQEFIDRFRYKASKAPQVQSRIKMLEKIELVEVPPDNTPNISFEFPQPPRVGKRVATLDGVRKAYDDNVVFDGLDFTVFRGDKLALVGPNGAGKSTMLKLLAGAIEPNTGTIELGHRVEVSYFAQHSVDQLDLSRTVLGEMEATASTEAFPRIRSVLGAFNFSEADVEKQISVLSGGEKSRLALAKMLLEPAGLLLLDEPTNHLDITSRQMLEQALQKFEGAFCVVSHDRYFLNEIVEKVAHIEAGEITEYDGDYDYYRWKHAQRVPSDDEGAELAADGAGDDASRQLTKKEIRQRSAEIRKRRDAETRELRKKLDKIESEIATVEERHGEIEAQLAKPETYEDGELTSSLNQEFAEVEGRLEELMLEWEEVGAELEKIERRYLKEEAALKQ</sequence>
<keyword evidence="3 6" id="KW-0067">ATP-binding</keyword>
<feature type="coiled-coil region" evidence="4">
    <location>
        <begin position="85"/>
        <end position="112"/>
    </location>
</feature>
<protein>
    <submittedName>
        <fullName evidence="6">ABC-F family ATP-binding cassette domain-containing protein</fullName>
    </submittedName>
</protein>
<dbReference type="RefSeq" id="WP_141200970.1">
    <property type="nucleotide sequence ID" value="NZ_CP041186.1"/>
</dbReference>
<dbReference type="PROSITE" id="PS00211">
    <property type="entry name" value="ABC_TRANSPORTER_1"/>
    <property type="match status" value="2"/>
</dbReference>
<feature type="coiled-coil region" evidence="4">
    <location>
        <begin position="559"/>
        <end position="651"/>
    </location>
</feature>
<dbReference type="Pfam" id="PF16326">
    <property type="entry name" value="ABC_tran_CTD"/>
    <property type="match status" value="1"/>
</dbReference>
<feature type="domain" description="ABC transporter" evidence="5">
    <location>
        <begin position="2"/>
        <end position="257"/>
    </location>
</feature>
<accession>A0A4Y6Q1T4</accession>
<keyword evidence="2" id="KW-0547">Nucleotide-binding</keyword>
<evidence type="ECO:0000313" key="6">
    <source>
        <dbReference type="EMBL" id="QDG54526.1"/>
    </source>
</evidence>
<keyword evidence="1" id="KW-0677">Repeat</keyword>
<accession>A0A5B8YG30</accession>
<dbReference type="GO" id="GO:0016887">
    <property type="term" value="F:ATP hydrolysis activity"/>
    <property type="evidence" value="ECO:0007669"/>
    <property type="project" value="InterPro"/>
</dbReference>
<dbReference type="PANTHER" id="PTHR42855">
    <property type="entry name" value="ABC TRANSPORTER ATP-BINDING SUBUNIT"/>
    <property type="match status" value="1"/>
</dbReference>
<organism evidence="6 7">
    <name type="scientific">Persicimonas caeni</name>
    <dbReference type="NCBI Taxonomy" id="2292766"/>
    <lineage>
        <taxon>Bacteria</taxon>
        <taxon>Deltaproteobacteria</taxon>
        <taxon>Bradymonadales</taxon>
        <taxon>Bradymonadaceae</taxon>
        <taxon>Persicimonas</taxon>
    </lineage>
</organism>
<dbReference type="EMBL" id="CP041186">
    <property type="protein sequence ID" value="QDG54526.1"/>
    <property type="molecule type" value="Genomic_DNA"/>
</dbReference>
<dbReference type="Proteomes" id="UP000315995">
    <property type="component" value="Chromosome"/>
</dbReference>
<evidence type="ECO:0000256" key="1">
    <source>
        <dbReference type="ARBA" id="ARBA00022737"/>
    </source>
</evidence>
<dbReference type="InterPro" id="IPR003439">
    <property type="entry name" value="ABC_transporter-like_ATP-bd"/>
</dbReference>
<dbReference type="PANTHER" id="PTHR42855:SF2">
    <property type="entry name" value="DRUG RESISTANCE ABC TRANSPORTER,ATP-BINDING PROTEIN"/>
    <property type="match status" value="1"/>
</dbReference>
<keyword evidence="4" id="KW-0175">Coiled coil</keyword>
<dbReference type="InterPro" id="IPR027417">
    <property type="entry name" value="P-loop_NTPase"/>
</dbReference>
<dbReference type="InterPro" id="IPR003593">
    <property type="entry name" value="AAA+_ATPase"/>
</dbReference>
<evidence type="ECO:0000256" key="3">
    <source>
        <dbReference type="ARBA" id="ARBA00022840"/>
    </source>
</evidence>
<evidence type="ECO:0000256" key="4">
    <source>
        <dbReference type="SAM" id="Coils"/>
    </source>
</evidence>
<dbReference type="SMART" id="SM00382">
    <property type="entry name" value="AAA"/>
    <property type="match status" value="2"/>
</dbReference>